<dbReference type="Proteomes" id="UP000317369">
    <property type="component" value="Chromosome"/>
</dbReference>
<dbReference type="PROSITE" id="PS50106">
    <property type="entry name" value="PDZ"/>
    <property type="match status" value="1"/>
</dbReference>
<dbReference type="EC" id="3.4.21.102" evidence="8"/>
<keyword evidence="6" id="KW-0732">Signal</keyword>
<dbReference type="KEGG" id="pcor:KS4_19120"/>
<dbReference type="InterPro" id="IPR004447">
    <property type="entry name" value="Peptidase_S41A"/>
</dbReference>
<dbReference type="EMBL" id="CP036425">
    <property type="protein sequence ID" value="QDU33853.1"/>
    <property type="molecule type" value="Genomic_DNA"/>
</dbReference>
<dbReference type="RefSeq" id="WP_145077232.1">
    <property type="nucleotide sequence ID" value="NZ_CP036425.1"/>
</dbReference>
<evidence type="ECO:0000256" key="4">
    <source>
        <dbReference type="ARBA" id="ARBA00022825"/>
    </source>
</evidence>
<dbReference type="CDD" id="cd07560">
    <property type="entry name" value="Peptidase_S41_CPP"/>
    <property type="match status" value="1"/>
</dbReference>
<dbReference type="GO" id="GO:0030288">
    <property type="term" value="C:outer membrane-bounded periplasmic space"/>
    <property type="evidence" value="ECO:0007669"/>
    <property type="project" value="TreeGrafter"/>
</dbReference>
<dbReference type="InterPro" id="IPR005151">
    <property type="entry name" value="Tail-specific_protease"/>
</dbReference>
<dbReference type="Pfam" id="PF03572">
    <property type="entry name" value="Peptidase_S41"/>
    <property type="match status" value="1"/>
</dbReference>
<keyword evidence="4 5" id="KW-0720">Serine protease</keyword>
<feature type="signal peptide" evidence="6">
    <location>
        <begin position="1"/>
        <end position="38"/>
    </location>
</feature>
<evidence type="ECO:0000256" key="2">
    <source>
        <dbReference type="ARBA" id="ARBA00022670"/>
    </source>
</evidence>
<dbReference type="SUPFAM" id="SSF52096">
    <property type="entry name" value="ClpP/crotonase"/>
    <property type="match status" value="1"/>
</dbReference>
<dbReference type="InterPro" id="IPR029045">
    <property type="entry name" value="ClpP/crotonase-like_dom_sf"/>
</dbReference>
<dbReference type="SUPFAM" id="SSF50156">
    <property type="entry name" value="PDZ domain-like"/>
    <property type="match status" value="1"/>
</dbReference>
<dbReference type="OrthoDB" id="9812068at2"/>
<accession>A0A517YUC6</accession>
<evidence type="ECO:0000256" key="6">
    <source>
        <dbReference type="SAM" id="SignalP"/>
    </source>
</evidence>
<dbReference type="Gene3D" id="2.30.42.10">
    <property type="match status" value="1"/>
</dbReference>
<evidence type="ECO:0000259" key="7">
    <source>
        <dbReference type="PROSITE" id="PS50106"/>
    </source>
</evidence>
<comment type="similarity">
    <text evidence="1 5">Belongs to the peptidase S41A family.</text>
</comment>
<name>A0A517YUC6_9BACT</name>
<dbReference type="NCBIfam" id="TIGR00225">
    <property type="entry name" value="prc"/>
    <property type="match status" value="1"/>
</dbReference>
<dbReference type="PANTHER" id="PTHR32060:SF30">
    <property type="entry name" value="CARBOXY-TERMINAL PROCESSING PROTEASE CTPA"/>
    <property type="match status" value="1"/>
</dbReference>
<feature type="domain" description="PDZ" evidence="7">
    <location>
        <begin position="380"/>
        <end position="447"/>
    </location>
</feature>
<evidence type="ECO:0000313" key="9">
    <source>
        <dbReference type="Proteomes" id="UP000317369"/>
    </source>
</evidence>
<evidence type="ECO:0000256" key="3">
    <source>
        <dbReference type="ARBA" id="ARBA00022801"/>
    </source>
</evidence>
<dbReference type="Pfam" id="PF00595">
    <property type="entry name" value="PDZ"/>
    <property type="match status" value="1"/>
</dbReference>
<dbReference type="FunFam" id="2.30.42.10:FF:000063">
    <property type="entry name" value="Peptidase, S41 family"/>
    <property type="match status" value="1"/>
</dbReference>
<feature type="chain" id="PRO_5022026364" evidence="6">
    <location>
        <begin position="39"/>
        <end position="780"/>
    </location>
</feature>
<dbReference type="Gene3D" id="3.30.750.44">
    <property type="match status" value="1"/>
</dbReference>
<sequence precursor="true">MTTTNRLERFSCQQVFTRCAVFLLSLFLILSLSRTASAIETPPAPTSSDAANYTAIIDTGNYDALLKQIDQLKSQDPDNQRYTRLEQAIERYQEHQNQRYDTRQDAYDEAITKMAEAIDNQRLEDALVAAIDAHSLAINKSDFLKKPETLEVVSLAEQRGQNAVDNDNWVDALSMYRLLDLLFENQNIYTDQIKNAEAHVRVLQLYTPQQLQNLYQARAERRAKEKGEDAPEPIDIEIDSWKSKLKNVNSIMLRDSLRQAVSRHIDRNQPGSNGYTSLLRGGVKNLLTLLNTKALKSEFKGLNNQPQVDKFKTYLTQVQDRLNDPAKRMNFLDAFKLLDEITRMNDITVDLPNEIVVYELTEGAMGQLDDFTAVIWPEDIETFSRSTEGKFYGVGIQISRQDGQLIVVSPLANTPAQRAGLKAGDIIAKVNGTNTSTWSLDRAVREITGEEGTPVTLTIERKGQADPIDFTINRAEIEIESIRGWEHTETGGWDYWIDPDDSIAYIRLSQFLPQTAKDLDKALQNLQKQHQIKGLILDLRFNPGGLLTSAVEVSDRFLSEGTIVSTVNAAGEKSIVATAKRRTTYPKFPIAILVNQGSASASEIVSGALQDYGRATIIGSRSFGKGSVQDLYPLDRRSAYLKLTTQYYMLPAGRIIHRKPTMQSWGIEPDINIDMTTREDADALLYRQAVDIIRDKDGNPTAAIDDQTIEVENPDADEIEKLEQRKRLDNATAQKIIIEGIDPQLEASLLWLQLQIASEDLPNTSILKAALAPAEPTTTE</sequence>
<dbReference type="CDD" id="cd06782">
    <property type="entry name" value="cpPDZ_CPP-like"/>
    <property type="match status" value="1"/>
</dbReference>
<keyword evidence="3 5" id="KW-0378">Hydrolase</keyword>
<dbReference type="PANTHER" id="PTHR32060">
    <property type="entry name" value="TAIL-SPECIFIC PROTEASE"/>
    <property type="match status" value="1"/>
</dbReference>
<dbReference type="AlphaFoldDB" id="A0A517YUC6"/>
<proteinExistence type="inferred from homology"/>
<evidence type="ECO:0000313" key="8">
    <source>
        <dbReference type="EMBL" id="QDU33853.1"/>
    </source>
</evidence>
<dbReference type="InterPro" id="IPR036034">
    <property type="entry name" value="PDZ_sf"/>
</dbReference>
<dbReference type="Gene3D" id="3.90.226.10">
    <property type="entry name" value="2-enoyl-CoA Hydratase, Chain A, domain 1"/>
    <property type="match status" value="1"/>
</dbReference>
<protein>
    <submittedName>
        <fullName evidence="8">Carboxy-terminal processing protease CtpB</fullName>
        <ecNumber evidence="8">3.4.21.102</ecNumber>
    </submittedName>
</protein>
<dbReference type="GO" id="GO:0004252">
    <property type="term" value="F:serine-type endopeptidase activity"/>
    <property type="evidence" value="ECO:0007669"/>
    <property type="project" value="UniProtKB-EC"/>
</dbReference>
<dbReference type="GO" id="GO:0006508">
    <property type="term" value="P:proteolysis"/>
    <property type="evidence" value="ECO:0007669"/>
    <property type="project" value="UniProtKB-KW"/>
</dbReference>
<evidence type="ECO:0000256" key="1">
    <source>
        <dbReference type="ARBA" id="ARBA00009179"/>
    </source>
</evidence>
<dbReference type="GO" id="GO:0007165">
    <property type="term" value="P:signal transduction"/>
    <property type="evidence" value="ECO:0007669"/>
    <property type="project" value="TreeGrafter"/>
</dbReference>
<organism evidence="8 9">
    <name type="scientific">Poriferisphaera corsica</name>
    <dbReference type="NCBI Taxonomy" id="2528020"/>
    <lineage>
        <taxon>Bacteria</taxon>
        <taxon>Pseudomonadati</taxon>
        <taxon>Planctomycetota</taxon>
        <taxon>Phycisphaerae</taxon>
        <taxon>Phycisphaerales</taxon>
        <taxon>Phycisphaeraceae</taxon>
        <taxon>Poriferisphaera</taxon>
    </lineage>
</organism>
<gene>
    <name evidence="8" type="primary">ctpB</name>
    <name evidence="8" type="ORF">KS4_19120</name>
</gene>
<reference evidence="8 9" key="1">
    <citation type="submission" date="2019-02" db="EMBL/GenBank/DDBJ databases">
        <title>Deep-cultivation of Planctomycetes and their phenomic and genomic characterization uncovers novel biology.</title>
        <authorList>
            <person name="Wiegand S."/>
            <person name="Jogler M."/>
            <person name="Boedeker C."/>
            <person name="Pinto D."/>
            <person name="Vollmers J."/>
            <person name="Rivas-Marin E."/>
            <person name="Kohn T."/>
            <person name="Peeters S.H."/>
            <person name="Heuer A."/>
            <person name="Rast P."/>
            <person name="Oberbeckmann S."/>
            <person name="Bunk B."/>
            <person name="Jeske O."/>
            <person name="Meyerdierks A."/>
            <person name="Storesund J.E."/>
            <person name="Kallscheuer N."/>
            <person name="Luecker S."/>
            <person name="Lage O.M."/>
            <person name="Pohl T."/>
            <person name="Merkel B.J."/>
            <person name="Hornburger P."/>
            <person name="Mueller R.-W."/>
            <person name="Bruemmer F."/>
            <person name="Labrenz M."/>
            <person name="Spormann A.M."/>
            <person name="Op den Camp H."/>
            <person name="Overmann J."/>
            <person name="Amann R."/>
            <person name="Jetten M.S.M."/>
            <person name="Mascher T."/>
            <person name="Medema M.H."/>
            <person name="Devos D.P."/>
            <person name="Kaster A.-K."/>
            <person name="Ovreas L."/>
            <person name="Rohde M."/>
            <person name="Galperin M.Y."/>
            <person name="Jogler C."/>
        </authorList>
    </citation>
    <scope>NUCLEOTIDE SEQUENCE [LARGE SCALE GENOMIC DNA]</scope>
    <source>
        <strain evidence="8 9">KS4</strain>
    </source>
</reference>
<dbReference type="InterPro" id="IPR001478">
    <property type="entry name" value="PDZ"/>
</dbReference>
<keyword evidence="2 5" id="KW-0645">Protease</keyword>
<evidence type="ECO:0000256" key="5">
    <source>
        <dbReference type="RuleBase" id="RU004404"/>
    </source>
</evidence>
<keyword evidence="9" id="KW-1185">Reference proteome</keyword>
<dbReference type="SMART" id="SM00228">
    <property type="entry name" value="PDZ"/>
    <property type="match status" value="1"/>
</dbReference>
<dbReference type="SMART" id="SM00245">
    <property type="entry name" value="TSPc"/>
    <property type="match status" value="1"/>
</dbReference>